<evidence type="ECO:0000256" key="11">
    <source>
        <dbReference type="ARBA" id="ARBA00030762"/>
    </source>
</evidence>
<feature type="binding site" evidence="12">
    <location>
        <position position="117"/>
    </location>
    <ligand>
        <name>Zn(2+)</name>
        <dbReference type="ChEBI" id="CHEBI:29105"/>
    </ligand>
</feature>
<comment type="cofactor">
    <cofactor evidence="12">
        <name>Zn(2+)</name>
        <dbReference type="ChEBI" id="CHEBI:29105"/>
    </cofactor>
    <text evidence="12">Binds 1 zinc ion per subunit.</text>
</comment>
<evidence type="ECO:0000256" key="9">
    <source>
        <dbReference type="ARBA" id="ARBA00023235"/>
    </source>
</evidence>
<evidence type="ECO:0000313" key="14">
    <source>
        <dbReference type="EMBL" id="GHJ84096.1"/>
    </source>
</evidence>
<dbReference type="PANTHER" id="PTHR10309:SF0">
    <property type="entry name" value="MANNOSE-6-PHOSPHATE ISOMERASE"/>
    <property type="match status" value="1"/>
</dbReference>
<organism evidence="14 15">
    <name type="scientific">Naganishia liquefaciens</name>
    <dbReference type="NCBI Taxonomy" id="104408"/>
    <lineage>
        <taxon>Eukaryota</taxon>
        <taxon>Fungi</taxon>
        <taxon>Dikarya</taxon>
        <taxon>Basidiomycota</taxon>
        <taxon>Agaricomycotina</taxon>
        <taxon>Tremellomycetes</taxon>
        <taxon>Filobasidiales</taxon>
        <taxon>Filobasidiaceae</taxon>
        <taxon>Naganishia</taxon>
    </lineage>
</organism>
<dbReference type="InterPro" id="IPR016305">
    <property type="entry name" value="Mannose-6-P_Isomerase"/>
</dbReference>
<evidence type="ECO:0000256" key="3">
    <source>
        <dbReference type="ARBA" id="ARBA00004666"/>
    </source>
</evidence>
<feature type="binding site" evidence="12">
    <location>
        <position position="142"/>
    </location>
    <ligand>
        <name>Zn(2+)</name>
        <dbReference type="ChEBI" id="CHEBI:29105"/>
    </ligand>
</feature>
<evidence type="ECO:0000256" key="7">
    <source>
        <dbReference type="ARBA" id="ARBA00022723"/>
    </source>
</evidence>
<proteinExistence type="inferred from homology"/>
<evidence type="ECO:0000256" key="8">
    <source>
        <dbReference type="ARBA" id="ARBA00022833"/>
    </source>
</evidence>
<dbReference type="Proteomes" id="UP000620104">
    <property type="component" value="Unassembled WGS sequence"/>
</dbReference>
<comment type="caution">
    <text evidence="14">The sequence shown here is derived from an EMBL/GenBank/DDBJ whole genome shotgun (WGS) entry which is preliminary data.</text>
</comment>
<dbReference type="Gene3D" id="1.10.441.10">
    <property type="entry name" value="Phosphomannose Isomerase, domain 2"/>
    <property type="match status" value="1"/>
</dbReference>
<feature type="binding site" evidence="12">
    <location>
        <position position="314"/>
    </location>
    <ligand>
        <name>Zn(2+)</name>
        <dbReference type="ChEBI" id="CHEBI:29105"/>
    </ligand>
</feature>
<accession>A0A8H3TNP3</accession>
<keyword evidence="9" id="KW-0413">Isomerase</keyword>
<dbReference type="PIRSF" id="PIRSF001480">
    <property type="entry name" value="Mannose-6-phosphate_isomerase"/>
    <property type="match status" value="1"/>
</dbReference>
<evidence type="ECO:0000256" key="1">
    <source>
        <dbReference type="ARBA" id="ARBA00000757"/>
    </source>
</evidence>
<dbReference type="AlphaFoldDB" id="A0A8H3TNP3"/>
<comment type="pathway">
    <text evidence="3">Nucleotide-sugar biosynthesis; GDP-alpha-D-mannose biosynthesis; alpha-D-mannose 1-phosphate from D-fructose 6-phosphate: step 1/2.</text>
</comment>
<keyword evidence="15" id="KW-1185">Reference proteome</keyword>
<dbReference type="CDD" id="cd07011">
    <property type="entry name" value="cupin_PMI_type_I_N"/>
    <property type="match status" value="1"/>
</dbReference>
<dbReference type="GO" id="GO:0009298">
    <property type="term" value="P:GDP-mannose biosynthetic process"/>
    <property type="evidence" value="ECO:0007669"/>
    <property type="project" value="UniProtKB-UniPathway"/>
</dbReference>
<gene>
    <name evidence="14" type="ORF">NliqN6_0498</name>
</gene>
<evidence type="ECO:0000259" key="13">
    <source>
        <dbReference type="Pfam" id="PF20511"/>
    </source>
</evidence>
<evidence type="ECO:0000256" key="2">
    <source>
        <dbReference type="ARBA" id="ARBA00002564"/>
    </source>
</evidence>
<keyword evidence="7 12" id="KW-0479">Metal-binding</keyword>
<reference evidence="14" key="1">
    <citation type="submission" date="2020-07" db="EMBL/GenBank/DDBJ databases">
        <title>Draft Genome Sequence of a Deep-Sea Yeast, Naganishia (Cryptococcus) liquefaciens strain N6.</title>
        <authorList>
            <person name="Han Y.W."/>
            <person name="Kajitani R."/>
            <person name="Morimoto H."/>
            <person name="Parhat M."/>
            <person name="Tsubouchi H."/>
            <person name="Bakenova O."/>
            <person name="Ogata M."/>
            <person name="Argunhan B."/>
            <person name="Aoki R."/>
            <person name="Kajiwara S."/>
            <person name="Itoh T."/>
            <person name="Iwasaki H."/>
        </authorList>
    </citation>
    <scope>NUCLEOTIDE SEQUENCE</scope>
    <source>
        <strain evidence="14">N6</strain>
    </source>
</reference>
<name>A0A8H3TNP3_9TREE</name>
<dbReference type="Gene3D" id="2.60.120.10">
    <property type="entry name" value="Jelly Rolls"/>
    <property type="match status" value="2"/>
</dbReference>
<comment type="similarity">
    <text evidence="4">Belongs to the mannose-6-phosphate isomerase type 1 family.</text>
</comment>
<evidence type="ECO:0000256" key="10">
    <source>
        <dbReference type="ARBA" id="ARBA00029741"/>
    </source>
</evidence>
<dbReference type="GO" id="GO:0005829">
    <property type="term" value="C:cytosol"/>
    <property type="evidence" value="ECO:0007669"/>
    <property type="project" value="TreeGrafter"/>
</dbReference>
<dbReference type="InterPro" id="IPR046457">
    <property type="entry name" value="PMI_typeI_cat"/>
</dbReference>
<evidence type="ECO:0000313" key="15">
    <source>
        <dbReference type="Proteomes" id="UP000620104"/>
    </source>
</evidence>
<dbReference type="InterPro" id="IPR001250">
    <property type="entry name" value="Man6P_Isoase-1"/>
</dbReference>
<dbReference type="SUPFAM" id="SSF51182">
    <property type="entry name" value="RmlC-like cupins"/>
    <property type="match status" value="1"/>
</dbReference>
<comment type="function">
    <text evidence="2">Involved in the synthesis of the GDP-mannose and dolichol-phosphate-mannose required for a number of critical mannosyl transfer reactions.</text>
</comment>
<evidence type="ECO:0000256" key="4">
    <source>
        <dbReference type="ARBA" id="ARBA00010772"/>
    </source>
</evidence>
<dbReference type="EC" id="5.3.1.8" evidence="5"/>
<dbReference type="UniPathway" id="UPA00126">
    <property type="reaction ID" value="UER00423"/>
</dbReference>
<dbReference type="GO" id="GO:0008270">
    <property type="term" value="F:zinc ion binding"/>
    <property type="evidence" value="ECO:0007669"/>
    <property type="project" value="InterPro"/>
</dbReference>
<comment type="catalytic activity">
    <reaction evidence="1">
        <text>D-mannose 6-phosphate = D-fructose 6-phosphate</text>
        <dbReference type="Rhea" id="RHEA:12356"/>
        <dbReference type="ChEBI" id="CHEBI:58735"/>
        <dbReference type="ChEBI" id="CHEBI:61527"/>
        <dbReference type="EC" id="5.3.1.8"/>
    </reaction>
</comment>
<evidence type="ECO:0000256" key="5">
    <source>
        <dbReference type="ARBA" id="ARBA00011956"/>
    </source>
</evidence>
<dbReference type="GO" id="GO:0004476">
    <property type="term" value="F:mannose-6-phosphate isomerase activity"/>
    <property type="evidence" value="ECO:0007669"/>
    <property type="project" value="UniProtKB-EC"/>
</dbReference>
<dbReference type="PRINTS" id="PR00714">
    <property type="entry name" value="MAN6PISMRASE"/>
</dbReference>
<evidence type="ECO:0000256" key="6">
    <source>
        <dbReference type="ARBA" id="ARBA00018236"/>
    </source>
</evidence>
<evidence type="ECO:0000256" key="12">
    <source>
        <dbReference type="PIRSR" id="PIRSR001480-2"/>
    </source>
</evidence>
<sequence length="472" mass="51878">MTQRVIRLLCDAQNYPWGKVGTDSIISQMGPEASGKDWKFSETTPYAELWMTTHPNLPSRLYESPSTTLSSHLDAHPELLGIVPQKFPKPVEGKNEKHVPFLFKILTCKQALPLQIHPDKKLAAELHARDPSKFVDANHKPEIACALTPFLGFAGFAPFDRIATNISTIPELRDFLQPLPSYQLFLDDRLNSSKLKALVKDILLLNPKSSGILESAKDVLKTLTGTQDPPMERGGGDAQGVIRSLIDRVEQHGPEAVFAGTMWNDDQKQRISAALRKTQEFYAGDPGIIVACFFMNLIELQPGEAMYVQEDGLHAWLDGQIIELMANSDDVLNAAFIEGGEKDDINIFIDTMTCDPRPAETYKLERHNWALSRGAGATVYQVPAEEFSLFHIVGTDASTTVAPLNGPAIAIVTAVSSSGSQITDKTCGTMINVKKGQVYFVGAGTEIEYGPGVEVWAAFYDDQNRGQTGNMK</sequence>
<dbReference type="OrthoDB" id="6605218at2759"/>
<protein>
    <recommendedName>
        <fullName evidence="6">Mannose-6-phosphate isomerase</fullName>
        <ecNumber evidence="5">5.3.1.8</ecNumber>
    </recommendedName>
    <alternativeName>
        <fullName evidence="10">Phosphohexomutase</fullName>
    </alternativeName>
    <alternativeName>
        <fullName evidence="11">Phosphomannose isomerase</fullName>
    </alternativeName>
</protein>
<keyword evidence="8 12" id="KW-0862">Zinc</keyword>
<feature type="domain" description="Phosphomannose isomerase type I catalytic" evidence="13">
    <location>
        <begin position="6"/>
        <end position="158"/>
    </location>
</feature>
<dbReference type="GO" id="GO:0005975">
    <property type="term" value="P:carbohydrate metabolic process"/>
    <property type="evidence" value="ECO:0007669"/>
    <property type="project" value="InterPro"/>
</dbReference>
<dbReference type="EMBL" id="BLZA01000005">
    <property type="protein sequence ID" value="GHJ84096.1"/>
    <property type="molecule type" value="Genomic_DNA"/>
</dbReference>
<dbReference type="InterPro" id="IPR011051">
    <property type="entry name" value="RmlC_Cupin_sf"/>
</dbReference>
<dbReference type="NCBIfam" id="TIGR00218">
    <property type="entry name" value="manA"/>
    <property type="match status" value="1"/>
</dbReference>
<dbReference type="InterPro" id="IPR014710">
    <property type="entry name" value="RmlC-like_jellyroll"/>
</dbReference>
<feature type="binding site" evidence="12">
    <location>
        <position position="115"/>
    </location>
    <ligand>
        <name>Zn(2+)</name>
        <dbReference type="ChEBI" id="CHEBI:29105"/>
    </ligand>
</feature>
<dbReference type="Pfam" id="PF20511">
    <property type="entry name" value="PMI_typeI_cat"/>
    <property type="match status" value="1"/>
</dbReference>
<dbReference type="PANTHER" id="PTHR10309">
    <property type="entry name" value="MANNOSE-6-PHOSPHATE ISOMERASE"/>
    <property type="match status" value="1"/>
</dbReference>